<dbReference type="GO" id="GO:0005634">
    <property type="term" value="C:nucleus"/>
    <property type="evidence" value="ECO:0007669"/>
    <property type="project" value="UniProtKB-SubCell"/>
</dbReference>
<feature type="domain" description="Post-SET" evidence="7">
    <location>
        <begin position="233"/>
        <end position="249"/>
    </location>
</feature>
<dbReference type="EMBL" id="CAAALY010000110">
    <property type="protein sequence ID" value="VEL06611.1"/>
    <property type="molecule type" value="Genomic_DNA"/>
</dbReference>
<keyword evidence="4" id="KW-0949">S-adenosyl-L-methionine</keyword>
<evidence type="ECO:0000313" key="9">
    <source>
        <dbReference type="Proteomes" id="UP000784294"/>
    </source>
</evidence>
<feature type="domain" description="SET" evidence="6">
    <location>
        <begin position="51"/>
        <end position="224"/>
    </location>
</feature>
<dbReference type="GO" id="GO:0070828">
    <property type="term" value="P:heterochromatin organization"/>
    <property type="evidence" value="ECO:0007669"/>
    <property type="project" value="TreeGrafter"/>
</dbReference>
<dbReference type="Pfam" id="PF00856">
    <property type="entry name" value="SET"/>
    <property type="match status" value="1"/>
</dbReference>
<evidence type="ECO:0000256" key="4">
    <source>
        <dbReference type="ARBA" id="ARBA00022691"/>
    </source>
</evidence>
<keyword evidence="5" id="KW-0539">Nucleus</keyword>
<accession>A0A448W9X9</accession>
<dbReference type="Gene3D" id="2.170.270.10">
    <property type="entry name" value="SET domain"/>
    <property type="match status" value="1"/>
</dbReference>
<proteinExistence type="predicted"/>
<dbReference type="InterPro" id="IPR001214">
    <property type="entry name" value="SET_dom"/>
</dbReference>
<dbReference type="InterPro" id="IPR046341">
    <property type="entry name" value="SET_dom_sf"/>
</dbReference>
<evidence type="ECO:0000256" key="5">
    <source>
        <dbReference type="ARBA" id="ARBA00023242"/>
    </source>
</evidence>
<dbReference type="PANTHER" id="PTHR46024">
    <property type="entry name" value="HISTONE-LYSINE N-METHYLTRANSFERASE EGGLESS"/>
    <property type="match status" value="1"/>
</dbReference>
<dbReference type="InterPro" id="IPR003616">
    <property type="entry name" value="Post-SET_dom"/>
</dbReference>
<sequence length="249" mass="29142">MTNPSGQVDHQAGYRHRRLNQFTVGGIYECNSRCQCDRRCGNRVVQQGVWVRMQVFKTERKGWGIRALHAIPKGTFLCIYAGAIYNEETAHHHCRHHIKNQCQHLQHKQQHKYEKARQQIHQAGCEAGCGVRESVLVGSTGRRQFYPVRQPDWLRARRYFNDHHPYIMDAKKIGNLGRYFNHSCNPNVFVQNVFITSHDPRFPEVAFFAARNIEAGEEMTWDYGYTVDQVPFKVLYCYCGEPNCRKRLL</sequence>
<dbReference type="GO" id="GO:0046974">
    <property type="term" value="F:histone H3K9 methyltransferase activity"/>
    <property type="evidence" value="ECO:0007669"/>
    <property type="project" value="TreeGrafter"/>
</dbReference>
<comment type="subcellular location">
    <subcellularLocation>
        <location evidence="1">Nucleus</location>
    </subcellularLocation>
</comment>
<name>A0A448W9X9_9PLAT</name>
<evidence type="ECO:0000256" key="3">
    <source>
        <dbReference type="ARBA" id="ARBA00022679"/>
    </source>
</evidence>
<dbReference type="GO" id="GO:0032259">
    <property type="term" value="P:methylation"/>
    <property type="evidence" value="ECO:0007669"/>
    <property type="project" value="UniProtKB-KW"/>
</dbReference>
<evidence type="ECO:0000259" key="6">
    <source>
        <dbReference type="PROSITE" id="PS50280"/>
    </source>
</evidence>
<comment type="caution">
    <text evidence="8">The sequence shown here is derived from an EMBL/GenBank/DDBJ whole genome shotgun (WGS) entry which is preliminary data.</text>
</comment>
<dbReference type="PROSITE" id="PS50280">
    <property type="entry name" value="SET"/>
    <property type="match status" value="1"/>
</dbReference>
<dbReference type="OrthoDB" id="5792673at2759"/>
<dbReference type="Proteomes" id="UP000784294">
    <property type="component" value="Unassembled WGS sequence"/>
</dbReference>
<dbReference type="PROSITE" id="PS50868">
    <property type="entry name" value="POST_SET"/>
    <property type="match status" value="1"/>
</dbReference>
<reference evidence="8" key="1">
    <citation type="submission" date="2018-11" db="EMBL/GenBank/DDBJ databases">
        <authorList>
            <consortium name="Pathogen Informatics"/>
        </authorList>
    </citation>
    <scope>NUCLEOTIDE SEQUENCE</scope>
</reference>
<dbReference type="SMART" id="SM00317">
    <property type="entry name" value="SET"/>
    <property type="match status" value="1"/>
</dbReference>
<evidence type="ECO:0000256" key="1">
    <source>
        <dbReference type="ARBA" id="ARBA00004123"/>
    </source>
</evidence>
<evidence type="ECO:0000313" key="8">
    <source>
        <dbReference type="EMBL" id="VEL06611.1"/>
    </source>
</evidence>
<dbReference type="GO" id="GO:0010629">
    <property type="term" value="P:negative regulation of gene expression"/>
    <property type="evidence" value="ECO:0007669"/>
    <property type="project" value="TreeGrafter"/>
</dbReference>
<gene>
    <name evidence="8" type="ORF">PXEA_LOCUS51</name>
</gene>
<evidence type="ECO:0000259" key="7">
    <source>
        <dbReference type="PROSITE" id="PS50868"/>
    </source>
</evidence>
<organism evidence="8 9">
    <name type="scientific">Protopolystoma xenopodis</name>
    <dbReference type="NCBI Taxonomy" id="117903"/>
    <lineage>
        <taxon>Eukaryota</taxon>
        <taxon>Metazoa</taxon>
        <taxon>Spiralia</taxon>
        <taxon>Lophotrochozoa</taxon>
        <taxon>Platyhelminthes</taxon>
        <taxon>Monogenea</taxon>
        <taxon>Polyopisthocotylea</taxon>
        <taxon>Polystomatidea</taxon>
        <taxon>Polystomatidae</taxon>
        <taxon>Protopolystoma</taxon>
    </lineage>
</organism>
<keyword evidence="9" id="KW-1185">Reference proteome</keyword>
<dbReference type="SUPFAM" id="SSF82199">
    <property type="entry name" value="SET domain"/>
    <property type="match status" value="1"/>
</dbReference>
<keyword evidence="2" id="KW-0489">Methyltransferase</keyword>
<dbReference type="InterPro" id="IPR051516">
    <property type="entry name" value="SETDB_methyltransferase"/>
</dbReference>
<dbReference type="AlphaFoldDB" id="A0A448W9X9"/>
<keyword evidence="3" id="KW-0808">Transferase</keyword>
<evidence type="ECO:0008006" key="10">
    <source>
        <dbReference type="Google" id="ProtNLM"/>
    </source>
</evidence>
<protein>
    <recommendedName>
        <fullName evidence="10">SET domain-containing protein</fullName>
    </recommendedName>
</protein>
<evidence type="ECO:0000256" key="2">
    <source>
        <dbReference type="ARBA" id="ARBA00022603"/>
    </source>
</evidence>
<dbReference type="PANTHER" id="PTHR46024:SF1">
    <property type="entry name" value="HISTONE-LYSINE N-METHYLTRANSFERASE EGGLESS"/>
    <property type="match status" value="1"/>
</dbReference>